<evidence type="ECO:0000256" key="6">
    <source>
        <dbReference type="SAM" id="Phobius"/>
    </source>
</evidence>
<feature type="transmembrane region" description="Helical" evidence="6">
    <location>
        <begin position="351"/>
        <end position="370"/>
    </location>
</feature>
<feature type="transmembrane region" description="Helical" evidence="6">
    <location>
        <begin position="500"/>
        <end position="517"/>
    </location>
</feature>
<organism evidence="9 10">
    <name type="scientific">Flavobacterium sangjuense</name>
    <dbReference type="NCBI Taxonomy" id="2518177"/>
    <lineage>
        <taxon>Bacteria</taxon>
        <taxon>Pseudomonadati</taxon>
        <taxon>Bacteroidota</taxon>
        <taxon>Flavobacteriia</taxon>
        <taxon>Flavobacteriales</taxon>
        <taxon>Flavobacteriaceae</taxon>
        <taxon>Flavobacterium</taxon>
    </lineage>
</organism>
<dbReference type="PANTHER" id="PTHR30619">
    <property type="entry name" value="DNA INTERNALIZATION/COMPETENCE PROTEIN COMEC/REC2"/>
    <property type="match status" value="1"/>
</dbReference>
<dbReference type="KEGG" id="fsn:GS03_00983"/>
<dbReference type="GO" id="GO:0005886">
    <property type="term" value="C:plasma membrane"/>
    <property type="evidence" value="ECO:0007669"/>
    <property type="project" value="UniProtKB-SubCell"/>
</dbReference>
<accession>A0A4P7PRH0</accession>
<dbReference type="Pfam" id="PF13567">
    <property type="entry name" value="DUF4131"/>
    <property type="match status" value="1"/>
</dbReference>
<keyword evidence="5 6" id="KW-0472">Membrane</keyword>
<dbReference type="InterPro" id="IPR052159">
    <property type="entry name" value="Competence_DNA_uptake"/>
</dbReference>
<keyword evidence="2" id="KW-1003">Cell membrane</keyword>
<keyword evidence="3 6" id="KW-0812">Transmembrane</keyword>
<evidence type="ECO:0000256" key="1">
    <source>
        <dbReference type="ARBA" id="ARBA00004651"/>
    </source>
</evidence>
<evidence type="ECO:0008006" key="11">
    <source>
        <dbReference type="Google" id="ProtNLM"/>
    </source>
</evidence>
<keyword evidence="10" id="KW-1185">Reference proteome</keyword>
<feature type="domain" description="ComEC/Rec2-related protein" evidence="7">
    <location>
        <begin position="226"/>
        <end position="495"/>
    </location>
</feature>
<protein>
    <recommendedName>
        <fullName evidence="11">ComEC/Rec2-related protein domain-containing protein</fullName>
    </recommendedName>
</protein>
<evidence type="ECO:0000256" key="4">
    <source>
        <dbReference type="ARBA" id="ARBA00022989"/>
    </source>
</evidence>
<feature type="transmembrane region" description="Helical" evidence="6">
    <location>
        <begin position="474"/>
        <end position="493"/>
    </location>
</feature>
<feature type="transmembrane region" description="Helical" evidence="6">
    <location>
        <begin position="51"/>
        <end position="71"/>
    </location>
</feature>
<feature type="transmembrane region" description="Helical" evidence="6">
    <location>
        <begin position="326"/>
        <end position="345"/>
    </location>
</feature>
<name>A0A4P7PRH0_9FLAO</name>
<feature type="transmembrane region" description="Helical" evidence="6">
    <location>
        <begin position="449"/>
        <end position="468"/>
    </location>
</feature>
<evidence type="ECO:0000313" key="9">
    <source>
        <dbReference type="EMBL" id="QBZ97491.1"/>
    </source>
</evidence>
<gene>
    <name evidence="9" type="ORF">GS03_00983</name>
</gene>
<evidence type="ECO:0000256" key="3">
    <source>
        <dbReference type="ARBA" id="ARBA00022692"/>
    </source>
</evidence>
<evidence type="ECO:0000313" key="10">
    <source>
        <dbReference type="Proteomes" id="UP000296862"/>
    </source>
</evidence>
<dbReference type="Proteomes" id="UP000296862">
    <property type="component" value="Chromosome"/>
</dbReference>
<dbReference type="EMBL" id="CP038810">
    <property type="protein sequence ID" value="QBZ97491.1"/>
    <property type="molecule type" value="Genomic_DNA"/>
</dbReference>
<keyword evidence="4 6" id="KW-1133">Transmembrane helix</keyword>
<feature type="transmembrane region" description="Helical" evidence="6">
    <location>
        <begin position="379"/>
        <end position="402"/>
    </location>
</feature>
<dbReference type="Pfam" id="PF03772">
    <property type="entry name" value="Competence"/>
    <property type="match status" value="1"/>
</dbReference>
<dbReference type="PANTHER" id="PTHR30619:SF1">
    <property type="entry name" value="RECOMBINATION PROTEIN 2"/>
    <property type="match status" value="1"/>
</dbReference>
<evidence type="ECO:0000256" key="2">
    <source>
        <dbReference type="ARBA" id="ARBA00022475"/>
    </source>
</evidence>
<dbReference type="InterPro" id="IPR025405">
    <property type="entry name" value="DUF4131"/>
</dbReference>
<proteinExistence type="predicted"/>
<feature type="transmembrane region" description="Helical" evidence="6">
    <location>
        <begin position="414"/>
        <end position="437"/>
    </location>
</feature>
<sequence>MSRIFIGFLFGILLCRIVSLNTDFVFASLTLGIVGLFISSLYSQKKPFYKILFGSFVFLLSLLVGILTTLIHKENSSPYHYTNQIADYEKAHKLDLLLVDKLKSTQKNNRYVSLVKELDGNRSYGKVILNIAKEDDAKNLKIGSHLTVIGLVFKNKNPLNPNLFDYGNYLENQEIYAQVYTKPNQIKIGNYESGLWAGFSNFRETIISNLEHSAIAKEELNVLNALILGQQQDISPEVLKDYQYAGAVHVLSVSGLHVGFILLFINFLLKPISNSRKGSLLKLLIIVLSLWSFAILAGLSPSIVRSVTMFSFLAIGIHLRRTVNIYHTLLVSMLLILLFKPSFLFDVGFQLSYLALFFILWLQPILSSIWEPKNKIINYFWDIITVSFAAQIGAMPLSIYYFHQFPGLFFVTNLLILPLLGLIMAVGVLAVLIATFHTVPEFIAKPIEFLIAFLNSIIHWVASFDAFVFKNISFSTAMLWSSYLVIILIILWIKRPNFKRLTVAIASILLLQIIFIIQKKETYNNEELIIFNCKKNTIITERIGNAVTIYSNDSIRENLSSNWIIQSYLVGNFCEAKAKKPLQNLLYFKQQKMLIIDSSCVYTKGIYPDVLVIIQSPKLNMQRLLKTCKPKEIVVDGSNFKSYIRLWEATCRKEKIPFHITNEKGFYKI</sequence>
<dbReference type="AlphaFoldDB" id="A0A4P7PRH0"/>
<evidence type="ECO:0000259" key="8">
    <source>
        <dbReference type="Pfam" id="PF13567"/>
    </source>
</evidence>
<feature type="transmembrane region" description="Helical" evidence="6">
    <location>
        <begin position="280"/>
        <end position="297"/>
    </location>
</feature>
<dbReference type="InterPro" id="IPR004477">
    <property type="entry name" value="ComEC_N"/>
</dbReference>
<reference evidence="9 10" key="1">
    <citation type="submission" date="2019-04" db="EMBL/GenBank/DDBJ databases">
        <title>Flavobacterium sp. GS03.</title>
        <authorList>
            <person name="Kim H."/>
        </authorList>
    </citation>
    <scope>NUCLEOTIDE SEQUENCE [LARGE SCALE GENOMIC DNA]</scope>
    <source>
        <strain evidence="9 10">GS03</strain>
    </source>
</reference>
<dbReference type="NCBIfam" id="TIGR00360">
    <property type="entry name" value="ComEC_N-term"/>
    <property type="match status" value="1"/>
</dbReference>
<comment type="subcellular location">
    <subcellularLocation>
        <location evidence="1">Cell membrane</location>
        <topology evidence="1">Multi-pass membrane protein</topology>
    </subcellularLocation>
</comment>
<feature type="domain" description="DUF4131" evidence="8">
    <location>
        <begin position="30"/>
        <end position="185"/>
    </location>
</feature>
<evidence type="ECO:0000256" key="5">
    <source>
        <dbReference type="ARBA" id="ARBA00023136"/>
    </source>
</evidence>
<feature type="transmembrane region" description="Helical" evidence="6">
    <location>
        <begin position="244"/>
        <end position="268"/>
    </location>
</feature>
<evidence type="ECO:0000259" key="7">
    <source>
        <dbReference type="Pfam" id="PF03772"/>
    </source>
</evidence>